<dbReference type="Pfam" id="PF22924">
    <property type="entry name" value="ACOX_C_alpha1"/>
    <property type="match status" value="1"/>
</dbReference>
<dbReference type="InterPro" id="IPR009100">
    <property type="entry name" value="AcylCoA_DH/oxidase_NM_dom_sf"/>
</dbReference>
<dbReference type="FunFam" id="2.40.110.10:FF:000005">
    <property type="entry name" value="Acyl-coenzyme A oxidase"/>
    <property type="match status" value="1"/>
</dbReference>
<evidence type="ECO:0000259" key="2">
    <source>
        <dbReference type="Pfam" id="PF02770"/>
    </source>
</evidence>
<dbReference type="InterPro" id="IPR012258">
    <property type="entry name" value="Acyl-CoA_oxidase"/>
</dbReference>
<dbReference type="GO" id="GO:0003997">
    <property type="term" value="F:acyl-CoA oxidase activity"/>
    <property type="evidence" value="ECO:0007669"/>
    <property type="project" value="InterPro"/>
</dbReference>
<dbReference type="Pfam" id="PF02770">
    <property type="entry name" value="Acyl-CoA_dh_M"/>
    <property type="match status" value="1"/>
</dbReference>
<dbReference type="InterPro" id="IPR046373">
    <property type="entry name" value="Acyl-CoA_Oxase/DH_mid-dom_sf"/>
</dbReference>
<dbReference type="GO" id="GO:0005777">
    <property type="term" value="C:peroxisome"/>
    <property type="evidence" value="ECO:0007669"/>
    <property type="project" value="InterPro"/>
</dbReference>
<dbReference type="AlphaFoldDB" id="A0A8S9RVP7"/>
<evidence type="ECO:0000313" key="4">
    <source>
        <dbReference type="EMBL" id="KAF3584272.1"/>
    </source>
</evidence>
<evidence type="ECO:0008006" key="6">
    <source>
        <dbReference type="Google" id="ProtNLM"/>
    </source>
</evidence>
<sequence length="603" mass="68223">MSENRALQRANILANHILRSPPLPSSLSLAREVCLQYSPPELNESYGFDVKEMRRLLDGHNTEDRDWLYGLMMQSNLFNRKERGGKIFVSPDYNQTMEQQREITMKRIWYLLEKGVYRGWLTGSGPEAELKKLALLEVCGIYDHSLSIKLGVHFFLWGNAVKFFGTKRHHEKWLKNTEDYIVKGCFAMTELGHGSNVRGIETVTTYDPRTGEFVINTPCESAQKYWIGGAAKHATHTIVFSQLNINGTNQGVHAFIAQIRDEDGTICPNIRVADCGHKIGLNGVDNGRIWFDNLRIPRENLLNSVADVSPDGEYVSAIKDPDQRFGAFMAPLTSGRVTIASSAIYSAKVGLGIALRYSLSRRAFSLTANGPEVLLLDYPSHQRRLLPLLAKTYAMSFAANDLKMIYVKRTPETNKAIHVVSSGLKAVLTWHNMHTLQSPPQPSNIALAREVCLQYTLPEVNESYGFQVKEMRKLLDGHNLEDRDWLYGIIIQSNLFSRKIRGGGKVFVSPDYNETMEQQREISMKRILYFLENGVFKGWLTETGPEAELKKFALYEVCGMYDYSLSAKLGVHFLLCSYVKNLKNFGVKADVSPGCAQIRPWSR</sequence>
<dbReference type="InterPro" id="IPR036250">
    <property type="entry name" value="AcylCo_DH-like_C"/>
</dbReference>
<dbReference type="SUPFAM" id="SSF47203">
    <property type="entry name" value="Acyl-CoA dehydrogenase C-terminal domain-like"/>
    <property type="match status" value="1"/>
</dbReference>
<organism evidence="4 5">
    <name type="scientific">Brassica cretica</name>
    <name type="common">Mustard</name>
    <dbReference type="NCBI Taxonomy" id="69181"/>
    <lineage>
        <taxon>Eukaryota</taxon>
        <taxon>Viridiplantae</taxon>
        <taxon>Streptophyta</taxon>
        <taxon>Embryophyta</taxon>
        <taxon>Tracheophyta</taxon>
        <taxon>Spermatophyta</taxon>
        <taxon>Magnoliopsida</taxon>
        <taxon>eudicotyledons</taxon>
        <taxon>Gunneridae</taxon>
        <taxon>Pentapetalae</taxon>
        <taxon>rosids</taxon>
        <taxon>malvids</taxon>
        <taxon>Brassicales</taxon>
        <taxon>Brassicaceae</taxon>
        <taxon>Brassiceae</taxon>
        <taxon>Brassica</taxon>
    </lineage>
</organism>
<gene>
    <name evidence="4" type="ORF">F2Q69_00025980</name>
</gene>
<evidence type="ECO:0000259" key="3">
    <source>
        <dbReference type="Pfam" id="PF22924"/>
    </source>
</evidence>
<dbReference type="Proteomes" id="UP000712600">
    <property type="component" value="Unassembled WGS sequence"/>
</dbReference>
<proteinExistence type="predicted"/>
<dbReference type="InterPro" id="IPR055060">
    <property type="entry name" value="ACOX_C_alpha1"/>
</dbReference>
<feature type="domain" description="Acyl-CoA oxidase/dehydrogenase middle" evidence="2">
    <location>
        <begin position="185"/>
        <end position="293"/>
    </location>
</feature>
<dbReference type="EMBL" id="QGKX02000088">
    <property type="protein sequence ID" value="KAF3584272.1"/>
    <property type="molecule type" value="Genomic_DNA"/>
</dbReference>
<comment type="caution">
    <text evidence="4">The sequence shown here is derived from an EMBL/GenBank/DDBJ whole genome shotgun (WGS) entry which is preliminary data.</text>
</comment>
<keyword evidence="1" id="KW-0285">Flavoprotein</keyword>
<dbReference type="SUPFAM" id="SSF56645">
    <property type="entry name" value="Acyl-CoA dehydrogenase NM domain-like"/>
    <property type="match status" value="1"/>
</dbReference>
<dbReference type="GO" id="GO:0033540">
    <property type="term" value="P:fatty acid beta-oxidation using acyl-CoA oxidase"/>
    <property type="evidence" value="ECO:0007669"/>
    <property type="project" value="TreeGrafter"/>
</dbReference>
<dbReference type="Gene3D" id="1.20.140.10">
    <property type="entry name" value="Butyryl-CoA Dehydrogenase, subunit A, domain 3"/>
    <property type="match status" value="1"/>
</dbReference>
<evidence type="ECO:0000313" key="5">
    <source>
        <dbReference type="Proteomes" id="UP000712600"/>
    </source>
</evidence>
<dbReference type="PANTHER" id="PTHR10909">
    <property type="entry name" value="ELECTRON TRANSPORT OXIDOREDUCTASE"/>
    <property type="match status" value="1"/>
</dbReference>
<accession>A0A8S9RVP7</accession>
<evidence type="ECO:0000256" key="1">
    <source>
        <dbReference type="ARBA" id="ARBA00022630"/>
    </source>
</evidence>
<dbReference type="GO" id="GO:0055088">
    <property type="term" value="P:lipid homeostasis"/>
    <property type="evidence" value="ECO:0007669"/>
    <property type="project" value="TreeGrafter"/>
</dbReference>
<dbReference type="InterPro" id="IPR006091">
    <property type="entry name" value="Acyl-CoA_Oxase/DH_mid-dom"/>
</dbReference>
<dbReference type="GO" id="GO:0071949">
    <property type="term" value="F:FAD binding"/>
    <property type="evidence" value="ECO:0007669"/>
    <property type="project" value="InterPro"/>
</dbReference>
<reference evidence="4" key="1">
    <citation type="submission" date="2019-12" db="EMBL/GenBank/DDBJ databases">
        <title>Genome sequencing and annotation of Brassica cretica.</title>
        <authorList>
            <person name="Studholme D.J."/>
            <person name="Sarris P."/>
        </authorList>
    </citation>
    <scope>NUCLEOTIDE SEQUENCE</scope>
    <source>
        <strain evidence="4">PFS-109/04</strain>
        <tissue evidence="4">Leaf</tissue>
    </source>
</reference>
<name>A0A8S9RVP7_BRACR</name>
<protein>
    <recommendedName>
        <fullName evidence="6">Acyl-coenzyme A oxidase</fullName>
    </recommendedName>
</protein>
<dbReference type="PANTHER" id="PTHR10909:SF352">
    <property type="entry name" value="ACYL-COENZYME A OXIDASE-LIKE PROTEIN"/>
    <property type="match status" value="1"/>
</dbReference>
<dbReference type="GO" id="GO:0005504">
    <property type="term" value="F:fatty acid binding"/>
    <property type="evidence" value="ECO:0007669"/>
    <property type="project" value="TreeGrafter"/>
</dbReference>
<dbReference type="Gene3D" id="2.40.110.10">
    <property type="entry name" value="Butyryl-CoA Dehydrogenase, subunit A, domain 2"/>
    <property type="match status" value="1"/>
</dbReference>
<feature type="domain" description="Acyl-CoA oxidase C-alpha1" evidence="3">
    <location>
        <begin position="332"/>
        <end position="437"/>
    </location>
</feature>